<reference evidence="2" key="1">
    <citation type="submission" date="2022-11" db="EMBL/GenBank/DDBJ databases">
        <title>Centuries of genome instability and evolution in soft-shell clam transmissible cancer (bioRxiv).</title>
        <authorList>
            <person name="Hart S.F.M."/>
            <person name="Yonemitsu M.A."/>
            <person name="Giersch R.M."/>
            <person name="Beal B.F."/>
            <person name="Arriagada G."/>
            <person name="Davis B.W."/>
            <person name="Ostrander E.A."/>
            <person name="Goff S.P."/>
            <person name="Metzger M.J."/>
        </authorList>
    </citation>
    <scope>NUCLEOTIDE SEQUENCE</scope>
    <source>
        <strain evidence="2">MELC-2E11</strain>
        <tissue evidence="2">Siphon/mantle</tissue>
    </source>
</reference>
<feature type="compositionally biased region" description="Basic and acidic residues" evidence="1">
    <location>
        <begin position="73"/>
        <end position="85"/>
    </location>
</feature>
<protein>
    <submittedName>
        <fullName evidence="2">Uncharacterized protein</fullName>
    </submittedName>
</protein>
<evidence type="ECO:0000256" key="1">
    <source>
        <dbReference type="SAM" id="MobiDB-lite"/>
    </source>
</evidence>
<feature type="compositionally biased region" description="Polar residues" evidence="1">
    <location>
        <begin position="202"/>
        <end position="217"/>
    </location>
</feature>
<sequence>MRKEGQKDLMNSIAVFKDGIRKQQEAQTVVEGKKSITKSLRGQVVAGENQPDSRDPMTALSKHNSKSYQETMSEEKKDQVEKETVTVRAEPDIRAVSEASTKRQFKDKFGNNVEIADLVNSKKGADSGSDRDESANHSFSDDTQVNQTFIKKSFKGTMQGPSLYHQDTNSTGNNSVKHITGEPNVAAESIHGTETDEDENKGQCQTGDIPTSSLTTNTEDWTHVDAGECDTTQTISPTTIEPTKEIERLQGEIQLLKGEVEALKKETTIHLERIQEINSHSANEIANRNTDIQTKQREILSLKDENGKLLLSSVNVYKFCAKNAADMIKTTEHVAVKLFEECNKSQISVRQSMAIPVTAVVKPAKMESELVKLRKEVSLSMVPVVQQ</sequence>
<feature type="region of interest" description="Disordered" evidence="1">
    <location>
        <begin position="40"/>
        <end position="85"/>
    </location>
</feature>
<dbReference type="EMBL" id="CP111014">
    <property type="protein sequence ID" value="WAQ98481.1"/>
    <property type="molecule type" value="Genomic_DNA"/>
</dbReference>
<feature type="region of interest" description="Disordered" evidence="1">
    <location>
        <begin position="120"/>
        <end position="144"/>
    </location>
</feature>
<feature type="compositionally biased region" description="Basic and acidic residues" evidence="1">
    <location>
        <begin position="123"/>
        <end position="135"/>
    </location>
</feature>
<keyword evidence="3" id="KW-1185">Reference proteome</keyword>
<evidence type="ECO:0000313" key="3">
    <source>
        <dbReference type="Proteomes" id="UP001164746"/>
    </source>
</evidence>
<feature type="non-terminal residue" evidence="2">
    <location>
        <position position="1"/>
    </location>
</feature>
<feature type="region of interest" description="Disordered" evidence="1">
    <location>
        <begin position="190"/>
        <end position="217"/>
    </location>
</feature>
<dbReference type="Proteomes" id="UP001164746">
    <property type="component" value="Chromosome 3"/>
</dbReference>
<evidence type="ECO:0000313" key="2">
    <source>
        <dbReference type="EMBL" id="WAQ98481.1"/>
    </source>
</evidence>
<proteinExistence type="predicted"/>
<name>A0ABY7DPG0_MYAAR</name>
<accession>A0ABY7DPG0</accession>
<gene>
    <name evidence="2" type="ORF">MAR_022854</name>
</gene>
<organism evidence="2 3">
    <name type="scientific">Mya arenaria</name>
    <name type="common">Soft-shell clam</name>
    <dbReference type="NCBI Taxonomy" id="6604"/>
    <lineage>
        <taxon>Eukaryota</taxon>
        <taxon>Metazoa</taxon>
        <taxon>Spiralia</taxon>
        <taxon>Lophotrochozoa</taxon>
        <taxon>Mollusca</taxon>
        <taxon>Bivalvia</taxon>
        <taxon>Autobranchia</taxon>
        <taxon>Heteroconchia</taxon>
        <taxon>Euheterodonta</taxon>
        <taxon>Imparidentia</taxon>
        <taxon>Neoheterodontei</taxon>
        <taxon>Myida</taxon>
        <taxon>Myoidea</taxon>
        <taxon>Myidae</taxon>
        <taxon>Mya</taxon>
    </lineage>
</organism>